<keyword evidence="1" id="KW-0413">Isomerase</keyword>
<evidence type="ECO:0000313" key="2">
    <source>
        <dbReference type="Proteomes" id="UP001231362"/>
    </source>
</evidence>
<comment type="caution">
    <text evidence="1">The sequence shown here is derived from an EMBL/GenBank/DDBJ whole genome shotgun (WGS) entry which is preliminary data.</text>
</comment>
<organism evidence="1 2">
    <name type="scientific">Anoxybacillus andreesenii</name>
    <dbReference type="NCBI Taxonomy" id="1325932"/>
    <lineage>
        <taxon>Bacteria</taxon>
        <taxon>Bacillati</taxon>
        <taxon>Bacillota</taxon>
        <taxon>Bacilli</taxon>
        <taxon>Bacillales</taxon>
        <taxon>Anoxybacillaceae</taxon>
        <taxon>Anoxybacillus</taxon>
    </lineage>
</organism>
<accession>A0ABT9V7B8</accession>
<dbReference type="EMBL" id="JAUSTU010000016">
    <property type="protein sequence ID" value="MDQ0156851.1"/>
    <property type="molecule type" value="Genomic_DNA"/>
</dbReference>
<name>A0ABT9V7B8_9BACL</name>
<dbReference type="SUPFAM" id="SSF52833">
    <property type="entry name" value="Thioredoxin-like"/>
    <property type="match status" value="1"/>
</dbReference>
<keyword evidence="2" id="KW-1185">Reference proteome</keyword>
<dbReference type="Pfam" id="PF14595">
    <property type="entry name" value="Thioredoxin_9"/>
    <property type="match status" value="1"/>
</dbReference>
<dbReference type="GO" id="GO:0016853">
    <property type="term" value="F:isomerase activity"/>
    <property type="evidence" value="ECO:0007669"/>
    <property type="project" value="UniProtKB-KW"/>
</dbReference>
<protein>
    <submittedName>
        <fullName evidence="1">Thiol-disulfide isomerase/thioredoxin</fullName>
    </submittedName>
</protein>
<reference evidence="1 2" key="1">
    <citation type="submission" date="2023-07" db="EMBL/GenBank/DDBJ databases">
        <title>Genomic Encyclopedia of Type Strains, Phase IV (KMG-IV): sequencing the most valuable type-strain genomes for metagenomic binning, comparative biology and taxonomic classification.</title>
        <authorList>
            <person name="Goeker M."/>
        </authorList>
    </citation>
    <scope>NUCLEOTIDE SEQUENCE [LARGE SCALE GENOMIC DNA]</scope>
    <source>
        <strain evidence="1 2">DSM 23948</strain>
    </source>
</reference>
<evidence type="ECO:0000313" key="1">
    <source>
        <dbReference type="EMBL" id="MDQ0156851.1"/>
    </source>
</evidence>
<dbReference type="Gene3D" id="3.40.30.10">
    <property type="entry name" value="Glutaredoxin"/>
    <property type="match status" value="1"/>
</dbReference>
<gene>
    <name evidence="1" type="ORF">J2S07_003174</name>
</gene>
<dbReference type="InterPro" id="IPR036249">
    <property type="entry name" value="Thioredoxin-like_sf"/>
</dbReference>
<dbReference type="RefSeq" id="WP_307151341.1">
    <property type="nucleotide sequence ID" value="NZ_JAUSTU010000016.1"/>
</dbReference>
<sequence>MNLIDWFQKGLTYEEYKAQMKVNLDEMNLIYEKFELDEQQKSELTALKGRTSKVIVLTEDWCGDALMNNPILMKIAKELNLDVRFVLRDSNLELMDQYLTNGTARSIPIFVFIDGEGNEKAVWGPRASEAQNLVDTLRSELPPKDAEDFEEKQKELYKKIKQTYLEDQNLWHSVANSIISKLKNEK</sequence>
<dbReference type="Proteomes" id="UP001231362">
    <property type="component" value="Unassembled WGS sequence"/>
</dbReference>
<proteinExistence type="predicted"/>